<proteinExistence type="inferred from homology"/>
<feature type="region of interest" description="Disordered" evidence="14">
    <location>
        <begin position="165"/>
        <end position="197"/>
    </location>
</feature>
<dbReference type="EMBL" id="JAATJA010000001">
    <property type="protein sequence ID" value="NJB66617.1"/>
    <property type="molecule type" value="Genomic_DNA"/>
</dbReference>
<comment type="caution">
    <text evidence="15">The sequence shown here is derived from an EMBL/GenBank/DDBJ whole genome shotgun (WGS) entry which is preliminary data.</text>
</comment>
<keyword evidence="3 12" id="KW-0479">Metal-binding</keyword>
<dbReference type="GO" id="GO:0170057">
    <property type="term" value="F:RNA ligase (GTP) activity"/>
    <property type="evidence" value="ECO:0007669"/>
    <property type="project" value="UniProtKB-EC"/>
</dbReference>
<sequence length="476" mass="51192">MKLSQFKQLTDFRWEIEPYGDMRVPGIIFASADLLRQMEDDVGRQLRAVASLPGIRGAALAMPDAHVGYGFPIGGIGVFDPAEGGVISAGGVGFDIACGVRCLRTGLHRDDILTVQEELADTLFAHVPCGVGSTGGIRLSTSEIDDMLKDGAKWAVRNGYGTQADLDHTEEGGRMPGADPSQVSDTAKKRQRDEMGTLGSGNHYLEIQYVEEVFDEKAATAYGLAEGDAVVCIHCGSRGLGHQIGTDYLARMLKAMPRHGIPVTDRELACAPAASELGQDYLGAMRSGINCALANRQIITHLVREAFAEVLPEARLSLIYDVSHNTCKEETHRVDGRERRLLVHRKGATRALPPGHPSLPHEYAKAGQPAFIGGSMGTASYILTGTQTGMDDAFGSICHGAGRAMSRKKAKASFRGREVIEKLHRHGIHIRTSSYKGAAEEAPEAYKDIDMVIDATTGADIASKVTRMRPLVCVKG</sequence>
<evidence type="ECO:0000313" key="16">
    <source>
        <dbReference type="Proteomes" id="UP000580856"/>
    </source>
</evidence>
<evidence type="ECO:0000313" key="15">
    <source>
        <dbReference type="EMBL" id="NJB66617.1"/>
    </source>
</evidence>
<evidence type="ECO:0000256" key="2">
    <source>
        <dbReference type="ARBA" id="ARBA00022598"/>
    </source>
</evidence>
<dbReference type="Proteomes" id="UP000580856">
    <property type="component" value="Unassembled WGS sequence"/>
</dbReference>
<dbReference type="SUPFAM" id="SSF103365">
    <property type="entry name" value="Hypothetical protein PH1602"/>
    <property type="match status" value="1"/>
</dbReference>
<dbReference type="GO" id="GO:0072669">
    <property type="term" value="C:tRNA-splicing ligase complex"/>
    <property type="evidence" value="ECO:0007669"/>
    <property type="project" value="TreeGrafter"/>
</dbReference>
<feature type="active site" description="GMP-histidine intermediate" evidence="10">
    <location>
        <position position="399"/>
    </location>
</feature>
<dbReference type="RefSeq" id="WP_167939739.1">
    <property type="nucleotide sequence ID" value="NZ_JAATJA010000001.1"/>
</dbReference>
<feature type="binding site" evidence="12">
    <location>
        <position position="95"/>
    </location>
    <ligand>
        <name>Mn(2+)</name>
        <dbReference type="ChEBI" id="CHEBI:29035"/>
        <label>1</label>
    </ligand>
</feature>
<dbReference type="PANTHER" id="PTHR11118:SF1">
    <property type="entry name" value="RNA-SPLICING LIGASE RTCB HOMOLOG"/>
    <property type="match status" value="1"/>
</dbReference>
<dbReference type="Gene3D" id="3.90.1860.10">
    <property type="entry name" value="tRNA-splicing ligase RtcB"/>
    <property type="match status" value="1"/>
</dbReference>
<dbReference type="GO" id="GO:0046872">
    <property type="term" value="F:metal ion binding"/>
    <property type="evidence" value="ECO:0007669"/>
    <property type="project" value="UniProtKB-UniRule"/>
</dbReference>
<dbReference type="GO" id="GO:0042245">
    <property type="term" value="P:RNA repair"/>
    <property type="evidence" value="ECO:0007669"/>
    <property type="project" value="UniProtKB-KW"/>
</dbReference>
<keyword evidence="6 11" id="KW-0342">GTP-binding</keyword>
<dbReference type="GO" id="GO:0006396">
    <property type="term" value="P:RNA processing"/>
    <property type="evidence" value="ECO:0007669"/>
    <property type="project" value="InterPro"/>
</dbReference>
<feature type="binding site" evidence="12">
    <location>
        <position position="324"/>
    </location>
    <ligand>
        <name>Mn(2+)</name>
        <dbReference type="ChEBI" id="CHEBI:29035"/>
        <label>2</label>
    </ligand>
</feature>
<evidence type="ECO:0000256" key="10">
    <source>
        <dbReference type="PIRSR" id="PIRSR601233-1"/>
    </source>
</evidence>
<keyword evidence="4 11" id="KW-0547">Nucleotide-binding</keyword>
<feature type="binding site" evidence="11">
    <location>
        <begin position="373"/>
        <end position="376"/>
    </location>
    <ligand>
        <name>GMP</name>
        <dbReference type="ChEBI" id="CHEBI:58115"/>
    </ligand>
</feature>
<keyword evidence="2 13" id="KW-0436">Ligase</keyword>
<dbReference type="GO" id="GO:0003972">
    <property type="term" value="F:RNA ligase (ATP) activity"/>
    <property type="evidence" value="ECO:0007669"/>
    <property type="project" value="TreeGrafter"/>
</dbReference>
<comment type="cofactor">
    <cofactor evidence="12 13">
        <name>Mn(2+)</name>
        <dbReference type="ChEBI" id="CHEBI:29035"/>
    </cofactor>
    <text evidence="12 13">Binds 2 manganese ions per subunit.</text>
</comment>
<feature type="binding site" evidence="11">
    <location>
        <position position="380"/>
    </location>
    <ligand>
        <name>GMP</name>
        <dbReference type="ChEBI" id="CHEBI:58115"/>
    </ligand>
</feature>
<accession>A0A846QHV9</accession>
<reference evidence="15 16" key="1">
    <citation type="submission" date="2020-03" db="EMBL/GenBank/DDBJ databases">
        <title>Genomic Encyclopedia of Type Strains, Phase IV (KMG-IV): sequencing the most valuable type-strain genomes for metagenomic binning, comparative biology and taxonomic classification.</title>
        <authorList>
            <person name="Goeker M."/>
        </authorList>
    </citation>
    <scope>NUCLEOTIDE SEQUENCE [LARGE SCALE GENOMIC DNA]</scope>
    <source>
        <strain evidence="15 16">DSM 24233</strain>
    </source>
</reference>
<dbReference type="InterPro" id="IPR036025">
    <property type="entry name" value="RtcB-like_sf"/>
</dbReference>
<evidence type="ECO:0000256" key="9">
    <source>
        <dbReference type="ARBA" id="ARBA00049514"/>
    </source>
</evidence>
<dbReference type="GO" id="GO:0005525">
    <property type="term" value="F:GTP binding"/>
    <property type="evidence" value="ECO:0007669"/>
    <property type="project" value="UniProtKB-KW"/>
</dbReference>
<name>A0A846QHV9_9BACT</name>
<evidence type="ECO:0000256" key="14">
    <source>
        <dbReference type="SAM" id="MobiDB-lite"/>
    </source>
</evidence>
<feature type="binding site" evidence="11">
    <location>
        <begin position="399"/>
        <end position="402"/>
    </location>
    <ligand>
        <name>GMP</name>
        <dbReference type="ChEBI" id="CHEBI:58115"/>
    </ligand>
</feature>
<dbReference type="PANTHER" id="PTHR11118">
    <property type="entry name" value="RNA-SPLICING LIGASE RTCB HOMOLOG"/>
    <property type="match status" value="1"/>
</dbReference>
<dbReference type="FunFam" id="3.90.1860.10:FF:000001">
    <property type="entry name" value="tRNA-splicing ligase RtcB homolog"/>
    <property type="match status" value="1"/>
</dbReference>
<evidence type="ECO:0000256" key="12">
    <source>
        <dbReference type="PIRSR" id="PIRSR601233-3"/>
    </source>
</evidence>
<organism evidence="15 16">
    <name type="scientific">Desulfobaculum xiamenense</name>
    <dbReference type="NCBI Taxonomy" id="995050"/>
    <lineage>
        <taxon>Bacteria</taxon>
        <taxon>Pseudomonadati</taxon>
        <taxon>Thermodesulfobacteriota</taxon>
        <taxon>Desulfovibrionia</taxon>
        <taxon>Desulfovibrionales</taxon>
        <taxon>Desulfovibrionaceae</taxon>
        <taxon>Desulfobaculum</taxon>
    </lineage>
</organism>
<dbReference type="Pfam" id="PF01139">
    <property type="entry name" value="RtcB"/>
    <property type="match status" value="1"/>
</dbReference>
<evidence type="ECO:0000256" key="7">
    <source>
        <dbReference type="ARBA" id="ARBA00023211"/>
    </source>
</evidence>
<feature type="binding site" evidence="11">
    <location>
        <begin position="324"/>
        <end position="325"/>
    </location>
    <ligand>
        <name>GMP</name>
        <dbReference type="ChEBI" id="CHEBI:58115"/>
    </ligand>
</feature>
<comment type="catalytic activity">
    <reaction evidence="8">
        <text>a 3'-end 3'-phospho-ribonucleotide-RNA + a 5'-end dephospho-ribonucleoside-RNA + GTP = a ribonucleotidyl-ribonucleotide-RNA + GMP + diphosphate</text>
        <dbReference type="Rhea" id="RHEA:68076"/>
        <dbReference type="Rhea" id="RHEA-COMP:10463"/>
        <dbReference type="Rhea" id="RHEA-COMP:13936"/>
        <dbReference type="Rhea" id="RHEA-COMP:17355"/>
        <dbReference type="ChEBI" id="CHEBI:33019"/>
        <dbReference type="ChEBI" id="CHEBI:37565"/>
        <dbReference type="ChEBI" id="CHEBI:58115"/>
        <dbReference type="ChEBI" id="CHEBI:83062"/>
        <dbReference type="ChEBI" id="CHEBI:138284"/>
        <dbReference type="ChEBI" id="CHEBI:173118"/>
        <dbReference type="EC" id="6.5.1.8"/>
    </reaction>
</comment>
<evidence type="ECO:0000256" key="11">
    <source>
        <dbReference type="PIRSR" id="PIRSR601233-2"/>
    </source>
</evidence>
<keyword evidence="16" id="KW-1185">Reference proteome</keyword>
<evidence type="ECO:0000256" key="3">
    <source>
        <dbReference type="ARBA" id="ARBA00022723"/>
    </source>
</evidence>
<feature type="binding site" evidence="11">
    <location>
        <position position="475"/>
    </location>
    <ligand>
        <name>GMP</name>
        <dbReference type="ChEBI" id="CHEBI:58115"/>
    </ligand>
</feature>
<keyword evidence="7 12" id="KW-0464">Manganese</keyword>
<feature type="binding site" evidence="12">
    <location>
        <position position="234"/>
    </location>
    <ligand>
        <name>Mn(2+)</name>
        <dbReference type="ChEBI" id="CHEBI:29035"/>
        <label>2</label>
    </ligand>
</feature>
<evidence type="ECO:0000256" key="6">
    <source>
        <dbReference type="ARBA" id="ARBA00023134"/>
    </source>
</evidence>
<evidence type="ECO:0000256" key="13">
    <source>
        <dbReference type="RuleBase" id="RU371113"/>
    </source>
</evidence>
<comment type="similarity">
    <text evidence="1 13">Belongs to the RtcB family.</text>
</comment>
<gene>
    <name evidence="13" type="primary">rtcB</name>
    <name evidence="15" type="ORF">GGQ74_000257</name>
</gene>
<evidence type="ECO:0000256" key="5">
    <source>
        <dbReference type="ARBA" id="ARBA00022800"/>
    </source>
</evidence>
<evidence type="ECO:0000256" key="4">
    <source>
        <dbReference type="ARBA" id="ARBA00022741"/>
    </source>
</evidence>
<comment type="subunit">
    <text evidence="13">Monomer.</text>
</comment>
<evidence type="ECO:0000256" key="1">
    <source>
        <dbReference type="ARBA" id="ARBA00008071"/>
    </source>
</evidence>
<comment type="catalytic activity">
    <reaction evidence="9">
        <text>a 3'-end 2',3'-cyclophospho-ribonucleotide-RNA + a 5'-end dephospho-ribonucleoside-RNA + GTP + H2O = a ribonucleotidyl-ribonucleotide-RNA + GMP + diphosphate + H(+)</text>
        <dbReference type="Rhea" id="RHEA:68080"/>
        <dbReference type="Rhea" id="RHEA-COMP:10464"/>
        <dbReference type="Rhea" id="RHEA-COMP:13936"/>
        <dbReference type="Rhea" id="RHEA-COMP:17355"/>
        <dbReference type="ChEBI" id="CHEBI:15377"/>
        <dbReference type="ChEBI" id="CHEBI:15378"/>
        <dbReference type="ChEBI" id="CHEBI:33019"/>
        <dbReference type="ChEBI" id="CHEBI:37565"/>
        <dbReference type="ChEBI" id="CHEBI:58115"/>
        <dbReference type="ChEBI" id="CHEBI:83064"/>
        <dbReference type="ChEBI" id="CHEBI:138284"/>
        <dbReference type="ChEBI" id="CHEBI:173118"/>
        <dbReference type="EC" id="6.5.1.8"/>
    </reaction>
</comment>
<feature type="compositionally biased region" description="Basic and acidic residues" evidence="14">
    <location>
        <begin position="186"/>
        <end position="195"/>
    </location>
</feature>
<feature type="binding site" evidence="12">
    <location>
        <position position="203"/>
    </location>
    <ligand>
        <name>Mn(2+)</name>
        <dbReference type="ChEBI" id="CHEBI:29035"/>
        <label>1</label>
    </ligand>
</feature>
<dbReference type="AlphaFoldDB" id="A0A846QHV9"/>
<feature type="binding site" evidence="11">
    <location>
        <begin position="202"/>
        <end position="206"/>
    </location>
    <ligand>
        <name>GMP</name>
        <dbReference type="ChEBI" id="CHEBI:58115"/>
    </ligand>
</feature>
<evidence type="ECO:0000256" key="8">
    <source>
        <dbReference type="ARBA" id="ARBA00047746"/>
    </source>
</evidence>
<protein>
    <recommendedName>
        <fullName evidence="13">tRNA-splicing ligase RtcB</fullName>
        <ecNumber evidence="13">6.5.1.-</ecNumber>
    </recommendedName>
</protein>
<dbReference type="EC" id="6.5.1.-" evidence="13"/>
<keyword evidence="5" id="KW-0692">RNA repair</keyword>
<dbReference type="InterPro" id="IPR001233">
    <property type="entry name" value="RtcB"/>
</dbReference>